<comment type="caution">
    <text evidence="6">Lacks conserved residue(s) required for the propagation of feature annotation.</text>
</comment>
<keyword evidence="5 6" id="KW-0238">DNA-binding</keyword>
<dbReference type="Proteomes" id="UP000671862">
    <property type="component" value="Chromosome"/>
</dbReference>
<dbReference type="EMBL" id="CP071446">
    <property type="protein sequence ID" value="QTA38804.1"/>
    <property type="molecule type" value="Genomic_DNA"/>
</dbReference>
<keyword evidence="1 6" id="KW-1277">Toxin-antitoxin system</keyword>
<evidence type="ECO:0000313" key="8">
    <source>
        <dbReference type="EMBL" id="QTA38804.1"/>
    </source>
</evidence>
<accession>A0ABX7S969</accession>
<keyword evidence="9" id="KW-1185">Reference proteome</keyword>
<dbReference type="PROSITE" id="PS52018">
    <property type="entry name" value="DART"/>
    <property type="match status" value="1"/>
</dbReference>
<evidence type="ECO:0000313" key="9">
    <source>
        <dbReference type="Proteomes" id="UP000671862"/>
    </source>
</evidence>
<feature type="active site" description="Proton acceptor" evidence="6">
    <location>
        <position position="98"/>
    </location>
</feature>
<feature type="binding site" evidence="6">
    <location>
        <begin position="57"/>
        <end position="59"/>
    </location>
    <ligand>
        <name>NAD(+)</name>
        <dbReference type="ChEBI" id="CHEBI:57540"/>
    </ligand>
</feature>
<evidence type="ECO:0000256" key="5">
    <source>
        <dbReference type="ARBA" id="ARBA00023125"/>
    </source>
</evidence>
<evidence type="ECO:0000256" key="6">
    <source>
        <dbReference type="PROSITE-ProRule" id="PRU01362"/>
    </source>
</evidence>
<keyword evidence="4 6" id="KW-0548">Nucleotidyltransferase</keyword>
<evidence type="ECO:0000256" key="1">
    <source>
        <dbReference type="ARBA" id="ARBA00022649"/>
    </source>
</evidence>
<sequence>MMEKSQLINYINEKLKRLGYVFRPYPESFTYEELNFIFDIFKKGRIRKIENIKFLYYIVPIENLENIIKSGKIECRNNVLKKGKRINDPSDKNVQKRRAEKYIYRKYNIHNFVGLYINPRNAMLYRYIVKKVNFAVLQISNRILEDFRHIFYSYKNASASDAQISENPRMINLNIKKIMSDSWKNDDNLKKIIQSEVLVLGYVPLKYVKRIFVKDANLGKVKSILKRYPYKIPVETKCYHIKDLFFESWLRSD</sequence>
<dbReference type="InterPro" id="IPR029494">
    <property type="entry name" value="DarT"/>
</dbReference>
<feature type="active site" evidence="6">
    <location>
        <position position="196"/>
    </location>
</feature>
<evidence type="ECO:0000256" key="4">
    <source>
        <dbReference type="ARBA" id="ARBA00022695"/>
    </source>
</evidence>
<keyword evidence="2 6" id="KW-0328">Glycosyltransferase</keyword>
<feature type="binding site" evidence="6">
    <location>
        <position position="98"/>
    </location>
    <ligand>
        <name>NAD(+)</name>
        <dbReference type="ChEBI" id="CHEBI:57540"/>
    </ligand>
</feature>
<gene>
    <name evidence="8" type="ORF">JYK00_04665</name>
</gene>
<evidence type="ECO:0000256" key="3">
    <source>
        <dbReference type="ARBA" id="ARBA00022679"/>
    </source>
</evidence>
<comment type="catalytic activity">
    <reaction evidence="6">
        <text>a thymidine in DNA + NAD(+) = an N-(ADP-alpha-D-ribosyl)-thymidine in DNA + nicotinamide + H(+)</text>
        <dbReference type="Rhea" id="RHEA:71651"/>
        <dbReference type="Rhea" id="RHEA-COMP:13556"/>
        <dbReference type="Rhea" id="RHEA-COMP:18051"/>
        <dbReference type="ChEBI" id="CHEBI:15378"/>
        <dbReference type="ChEBI" id="CHEBI:17154"/>
        <dbReference type="ChEBI" id="CHEBI:57540"/>
        <dbReference type="ChEBI" id="CHEBI:137386"/>
        <dbReference type="ChEBI" id="CHEBI:191199"/>
    </reaction>
</comment>
<name>A0ABX7S969_9BACT</name>
<feature type="domain" description="DarT" evidence="7">
    <location>
        <begin position="53"/>
        <end position="242"/>
    </location>
</feature>
<evidence type="ECO:0000259" key="7">
    <source>
        <dbReference type="PROSITE" id="PS52018"/>
    </source>
</evidence>
<comment type="similarity">
    <text evidence="6">Belongs to the DarT ADP-ribosyltransferase family.</text>
</comment>
<proteinExistence type="inferred from homology"/>
<evidence type="ECO:0000256" key="2">
    <source>
        <dbReference type="ARBA" id="ARBA00022676"/>
    </source>
</evidence>
<dbReference type="Pfam" id="PF14487">
    <property type="entry name" value="DarT"/>
    <property type="match status" value="1"/>
</dbReference>
<protein>
    <submittedName>
        <fullName evidence="8">DUF4433 domain-containing protein</fullName>
    </submittedName>
</protein>
<keyword evidence="3 6" id="KW-0808">Transferase</keyword>
<organism evidence="8 9">
    <name type="scientific">Thermosipho ferrireducens</name>
    <dbReference type="NCBI Taxonomy" id="2571116"/>
    <lineage>
        <taxon>Bacteria</taxon>
        <taxon>Thermotogati</taxon>
        <taxon>Thermotogota</taxon>
        <taxon>Thermotogae</taxon>
        <taxon>Thermotogales</taxon>
        <taxon>Fervidobacteriaceae</taxon>
        <taxon>Thermosipho</taxon>
    </lineage>
</organism>
<reference evidence="8 9" key="1">
    <citation type="submission" date="2021-03" db="EMBL/GenBank/DDBJ databases">
        <title>Thermosipho ferrireducens sp.nov., an anaerobic thermophilic iron-reducing bacterium isolated from a deep-sea hydrothermal sulfide deposits.</title>
        <authorList>
            <person name="Zeng X."/>
            <person name="Chen Y."/>
            <person name="Shao Z."/>
        </authorList>
    </citation>
    <scope>NUCLEOTIDE SEQUENCE [LARGE SCALE GENOMIC DNA]</scope>
    <source>
        <strain evidence="8 9">JL129W03</strain>
    </source>
</reference>